<dbReference type="Pfam" id="PF00171">
    <property type="entry name" value="Aldedh"/>
    <property type="match status" value="1"/>
</dbReference>
<dbReference type="Gene3D" id="3.40.309.10">
    <property type="entry name" value="Aldehyde Dehydrogenase, Chain A, domain 2"/>
    <property type="match status" value="1"/>
</dbReference>
<sequence>MALAFRTINPATGELVHEYPHPTAEGLESLVASAHAAFLAWSNTEVSDRAALFTRVADLFEERKDQFARAVTLEMGKPLIQSVVEADLAISMFRYYAERGAELLADEVLDVPGLSKAIVRKEPLGVVVGIEPWNGPLYQAMRAVAPNLMLGNTILLKPSEQCALSTLLFDALFQDAGFPAGVYQTALISHEQAAQLIADDRVRAVTFTGSERAGRVIGALAAENVKPVTLELGGSDPYVVLESADVAAAAATVCWWRLYIGGQVCISPKRIILEDGIADSFIDQFVPAFGNVVLGDGMDEATTLGPMISADAAARVQAQVDDAIDKGATVLLDGGQVDDTAFFRPVALTGITPQMRIFQEEVFGPVAMIYRVADADAAVALANDTPYGLGGTVWGEQDAALAVARRIDTGGVGINGPLGSPIEIPFGGTKKSGTGRELGKSGMDGFANIKTYGLVG</sequence>
<dbReference type="InterPro" id="IPR015590">
    <property type="entry name" value="Aldehyde_DH_dom"/>
</dbReference>
<keyword evidence="4" id="KW-1185">Reference proteome</keyword>
<name>A0ABP5B6F0_9MICO</name>
<protein>
    <submittedName>
        <fullName evidence="3">NAD-dependent succinate-semialdehyde dehydrogenase</fullName>
    </submittedName>
</protein>
<dbReference type="Gene3D" id="3.40.605.10">
    <property type="entry name" value="Aldehyde Dehydrogenase, Chain A, domain 1"/>
    <property type="match status" value="1"/>
</dbReference>
<dbReference type="RefSeq" id="WP_248148064.1">
    <property type="nucleotide sequence ID" value="NZ_BAAAOF010000004.1"/>
</dbReference>
<dbReference type="InterPro" id="IPR047110">
    <property type="entry name" value="GABD/Sad-like"/>
</dbReference>
<gene>
    <name evidence="3" type="ORF">GCM10009775_23930</name>
</gene>
<keyword evidence="1" id="KW-0560">Oxidoreductase</keyword>
<evidence type="ECO:0000256" key="1">
    <source>
        <dbReference type="ARBA" id="ARBA00023002"/>
    </source>
</evidence>
<dbReference type="Proteomes" id="UP001501343">
    <property type="component" value="Unassembled WGS sequence"/>
</dbReference>
<proteinExistence type="predicted"/>
<organism evidence="3 4">
    <name type="scientific">Microbacterium aoyamense</name>
    <dbReference type="NCBI Taxonomy" id="344166"/>
    <lineage>
        <taxon>Bacteria</taxon>
        <taxon>Bacillati</taxon>
        <taxon>Actinomycetota</taxon>
        <taxon>Actinomycetes</taxon>
        <taxon>Micrococcales</taxon>
        <taxon>Microbacteriaceae</taxon>
        <taxon>Microbacterium</taxon>
    </lineage>
</organism>
<dbReference type="PANTHER" id="PTHR43217">
    <property type="entry name" value="SUCCINATE SEMIALDEHYDE DEHYDROGENASE [NAD(P)+] SAD"/>
    <property type="match status" value="1"/>
</dbReference>
<dbReference type="InterPro" id="IPR016163">
    <property type="entry name" value="Ald_DH_C"/>
</dbReference>
<dbReference type="SUPFAM" id="SSF53720">
    <property type="entry name" value="ALDH-like"/>
    <property type="match status" value="1"/>
</dbReference>
<dbReference type="InterPro" id="IPR016162">
    <property type="entry name" value="Ald_DH_N"/>
</dbReference>
<comment type="caution">
    <text evidence="3">The sequence shown here is derived from an EMBL/GenBank/DDBJ whole genome shotgun (WGS) entry which is preliminary data.</text>
</comment>
<evidence type="ECO:0000313" key="3">
    <source>
        <dbReference type="EMBL" id="GAA1930983.1"/>
    </source>
</evidence>
<dbReference type="PANTHER" id="PTHR43217:SF2">
    <property type="entry name" value="SUCCINATE-SEMIALDEHYDE DEHYDROGENASE [NADP(+)]"/>
    <property type="match status" value="1"/>
</dbReference>
<dbReference type="EMBL" id="BAAAOF010000004">
    <property type="protein sequence ID" value="GAA1930983.1"/>
    <property type="molecule type" value="Genomic_DNA"/>
</dbReference>
<feature type="domain" description="Aldehyde dehydrogenase" evidence="2">
    <location>
        <begin position="5"/>
        <end position="451"/>
    </location>
</feature>
<reference evidence="4" key="1">
    <citation type="journal article" date="2019" name="Int. J. Syst. Evol. Microbiol.">
        <title>The Global Catalogue of Microorganisms (GCM) 10K type strain sequencing project: providing services to taxonomists for standard genome sequencing and annotation.</title>
        <authorList>
            <consortium name="The Broad Institute Genomics Platform"/>
            <consortium name="The Broad Institute Genome Sequencing Center for Infectious Disease"/>
            <person name="Wu L."/>
            <person name="Ma J."/>
        </authorList>
    </citation>
    <scope>NUCLEOTIDE SEQUENCE [LARGE SCALE GENOMIC DNA]</scope>
    <source>
        <strain evidence="4">JCM 14900</strain>
    </source>
</reference>
<evidence type="ECO:0000313" key="4">
    <source>
        <dbReference type="Proteomes" id="UP001501343"/>
    </source>
</evidence>
<dbReference type="InterPro" id="IPR016161">
    <property type="entry name" value="Ald_DH/histidinol_DH"/>
</dbReference>
<evidence type="ECO:0000259" key="2">
    <source>
        <dbReference type="Pfam" id="PF00171"/>
    </source>
</evidence>
<accession>A0ABP5B6F0</accession>